<dbReference type="EMBL" id="CP049257">
    <property type="protein sequence ID" value="QIG44243.1"/>
    <property type="molecule type" value="Genomic_DNA"/>
</dbReference>
<dbReference type="RefSeq" id="WP_165235303.1">
    <property type="nucleotide sequence ID" value="NZ_CP049257.1"/>
</dbReference>
<feature type="region of interest" description="Disordered" evidence="1">
    <location>
        <begin position="1"/>
        <end position="48"/>
    </location>
</feature>
<proteinExistence type="predicted"/>
<evidence type="ECO:0000256" key="1">
    <source>
        <dbReference type="SAM" id="MobiDB-lite"/>
    </source>
</evidence>
<gene>
    <name evidence="2" type="ORF">G5V58_17000</name>
</gene>
<dbReference type="AlphaFoldDB" id="A0A6G6WGF7"/>
<dbReference type="KEGG" id="nano:G5V58_17000"/>
<evidence type="ECO:0000313" key="2">
    <source>
        <dbReference type="EMBL" id="QIG44243.1"/>
    </source>
</evidence>
<reference evidence="2 3" key="1">
    <citation type="submission" date="2020-02" db="EMBL/GenBank/DDBJ databases">
        <title>Full genome sequence of Nocardioides sp. R-3366.</title>
        <authorList>
            <person name="Im W.-T."/>
        </authorList>
    </citation>
    <scope>NUCLEOTIDE SEQUENCE [LARGE SCALE GENOMIC DNA]</scope>
    <source>
        <strain evidence="2 3">R-3366</strain>
    </source>
</reference>
<accession>A0A6G6WGF7</accession>
<protein>
    <submittedName>
        <fullName evidence="2">Uncharacterized protein</fullName>
    </submittedName>
</protein>
<keyword evidence="3" id="KW-1185">Reference proteome</keyword>
<dbReference type="Proteomes" id="UP000502996">
    <property type="component" value="Chromosome"/>
</dbReference>
<name>A0A6G6WGF7_9ACTN</name>
<organism evidence="2 3">
    <name type="scientific">Nocardioides anomalus</name>
    <dbReference type="NCBI Taxonomy" id="2712223"/>
    <lineage>
        <taxon>Bacteria</taxon>
        <taxon>Bacillati</taxon>
        <taxon>Actinomycetota</taxon>
        <taxon>Actinomycetes</taxon>
        <taxon>Propionibacteriales</taxon>
        <taxon>Nocardioidaceae</taxon>
        <taxon>Nocardioides</taxon>
    </lineage>
</organism>
<sequence>MADKKGKGSSTAQKANAKAAEEGKKNPRKSSAAQAELGKKGGKTQKKS</sequence>
<evidence type="ECO:0000313" key="3">
    <source>
        <dbReference type="Proteomes" id="UP000502996"/>
    </source>
</evidence>